<dbReference type="STRING" id="394958.BGI42_01455"/>
<sequence length="80" mass="8950">MVSSGKYTKIYVNKGIGNEIIGAKPNNRPDIMGVREDGMIDQVEVPSKTDSIEKLLDRMEINKEIMGDRAGTSKIKRIKK</sequence>
<evidence type="ECO:0000313" key="1">
    <source>
        <dbReference type="EMBL" id="AUO15599.1"/>
    </source>
</evidence>
<accession>A0A2I6SDE3</accession>
<keyword evidence="2" id="KW-1185">Reference proteome</keyword>
<dbReference type="OrthoDB" id="9815752at2"/>
<dbReference type="KEGG" id="ctae:BGI42_15795"/>
<proteinExistence type="predicted"/>
<evidence type="ECO:0000313" key="2">
    <source>
        <dbReference type="Proteomes" id="UP000094652"/>
    </source>
</evidence>
<dbReference type="Proteomes" id="UP000094652">
    <property type="component" value="Chromosome"/>
</dbReference>
<reference evidence="2" key="1">
    <citation type="submission" date="2016-09" db="EMBL/GenBank/DDBJ databases">
        <title>Genomics of Clostridium taeniosporum, an organism which forms endospores with ribbon-like appendages.</title>
        <authorList>
            <person name="Walker J.R."/>
        </authorList>
    </citation>
    <scope>NUCLEOTIDE SEQUENCE [LARGE SCALE GENOMIC DNA]</scope>
    <source>
        <strain evidence="2">1/k</strain>
    </source>
</reference>
<gene>
    <name evidence="1" type="ORF">BGI42_15795</name>
</gene>
<dbReference type="AlphaFoldDB" id="A0A2I6SDE3"/>
<protein>
    <submittedName>
        <fullName evidence="1">Uncharacterized protein</fullName>
    </submittedName>
</protein>
<organism evidence="1 2">
    <name type="scientific">Clostridium taeniosporum</name>
    <dbReference type="NCBI Taxonomy" id="394958"/>
    <lineage>
        <taxon>Bacteria</taxon>
        <taxon>Bacillati</taxon>
        <taxon>Bacillota</taxon>
        <taxon>Clostridia</taxon>
        <taxon>Eubacteriales</taxon>
        <taxon>Clostridiaceae</taxon>
        <taxon>Clostridium</taxon>
    </lineage>
</organism>
<name>A0A2I6SDE3_9CLOT</name>
<dbReference type="EMBL" id="CP017253">
    <property type="protein sequence ID" value="AUO15599.1"/>
    <property type="molecule type" value="Genomic_DNA"/>
</dbReference>